<dbReference type="Gene3D" id="2.40.170.20">
    <property type="entry name" value="TonB-dependent receptor, beta-barrel domain"/>
    <property type="match status" value="1"/>
</dbReference>
<dbReference type="EMBL" id="JAGHKO010000011">
    <property type="protein sequence ID" value="MBO9203931.1"/>
    <property type="molecule type" value="Genomic_DNA"/>
</dbReference>
<evidence type="ECO:0000256" key="5">
    <source>
        <dbReference type="ARBA" id="ARBA00022729"/>
    </source>
</evidence>
<evidence type="ECO:0000256" key="1">
    <source>
        <dbReference type="ARBA" id="ARBA00004571"/>
    </source>
</evidence>
<comment type="subcellular location">
    <subcellularLocation>
        <location evidence="1 8">Cell outer membrane</location>
        <topology evidence="1 8">Multi-pass membrane protein</topology>
    </subcellularLocation>
</comment>
<keyword evidence="7 8" id="KW-0998">Cell outer membrane</keyword>
<dbReference type="PANTHER" id="PTHR30069">
    <property type="entry name" value="TONB-DEPENDENT OUTER MEMBRANE RECEPTOR"/>
    <property type="match status" value="1"/>
</dbReference>
<reference evidence="10 11" key="1">
    <citation type="submission" date="2021-03" db="EMBL/GenBank/DDBJ databases">
        <title>Assistant Professor.</title>
        <authorList>
            <person name="Huq M.A."/>
        </authorList>
    </citation>
    <scope>NUCLEOTIDE SEQUENCE [LARGE SCALE GENOMIC DNA]</scope>
    <source>
        <strain evidence="10 11">MAH-29</strain>
    </source>
</reference>
<dbReference type="PANTHER" id="PTHR30069:SF29">
    <property type="entry name" value="HEMOGLOBIN AND HEMOGLOBIN-HAPTOGLOBIN-BINDING PROTEIN 1-RELATED"/>
    <property type="match status" value="1"/>
</dbReference>
<comment type="caution">
    <text evidence="10">The sequence shown here is derived from an EMBL/GenBank/DDBJ whole genome shotgun (WGS) entry which is preliminary data.</text>
</comment>
<sequence length="738" mass="82338">MGKSVTRKLVITIITIGTLLHKGFSQTDTITANNYEGLSLKDLLNVKIVSASKSAEMLFDAPLSASVLTREEIQKTGCSSIMEALRLVPGLIVREQSNGNYDIHLRGMDNVPPNASFDLTSNTTTLVMIDNRPIYSYLRGGTFWETLPVDLHDVEKIEVVRGPAAALYGPNAVNGVINIITRQIEKKGLYATVNNQQGSNHTFIDNASIGYRFNRLSIIASGNYQHRNRSQESYFEYNRNQYFDQPAYLIDLKQDTVRDLGTIYPKPRLSMEKIAGNLFASYRISDRSKFNFSTGMQHSLAQRVATENGFTPLSYAHSDTRYVDLQGNINGLTGQFSYNEGTQLSDYSSENKYDFKIINGNIEYNLARKGLLIKPGISIQSAIYDDRKYADQVHYTGMFNARTVINSQSASLRGEYKLLNNTLRLVGGLAASHFNYPDTTYLSFELAATWKLNTKNLLRLVYSGAPRSANIFDTYVAQTFQLIPEGVNTYRVTALSGNKNLQLLTAKMVEAGYRSNISRMVSLDVEVFNIHSKNYNSAITQMPYTMITGIDTIHITEVKATNLPMQLDQTGLTFSVTVNTKKLKIKPFATLQRTQIVDYAASINMPGVVPNIVPGTVPGDDIYSGIGTHSTLKSTPALYGGGVIDYKIAPNINITVNSYYYTKQDYYHLTNLVYNDGVHGIDHLRGKLILNASISYEPVKGLQLCFSGKNLLNQTAHEFFYTDKTPFMVMGGCTWQLK</sequence>
<dbReference type="Gene3D" id="2.170.130.10">
    <property type="entry name" value="TonB-dependent receptor, plug domain"/>
    <property type="match status" value="1"/>
</dbReference>
<evidence type="ECO:0000256" key="3">
    <source>
        <dbReference type="ARBA" id="ARBA00022452"/>
    </source>
</evidence>
<evidence type="ECO:0000259" key="9">
    <source>
        <dbReference type="Pfam" id="PF07715"/>
    </source>
</evidence>
<name>A0ABS3Z189_9BACT</name>
<dbReference type="InterPro" id="IPR036942">
    <property type="entry name" value="Beta-barrel_TonB_sf"/>
</dbReference>
<organism evidence="10 11">
    <name type="scientific">Niastella soli</name>
    <dbReference type="NCBI Taxonomy" id="2821487"/>
    <lineage>
        <taxon>Bacteria</taxon>
        <taxon>Pseudomonadati</taxon>
        <taxon>Bacteroidota</taxon>
        <taxon>Chitinophagia</taxon>
        <taxon>Chitinophagales</taxon>
        <taxon>Chitinophagaceae</taxon>
        <taxon>Niastella</taxon>
    </lineage>
</organism>
<evidence type="ECO:0000313" key="11">
    <source>
        <dbReference type="Proteomes" id="UP000677244"/>
    </source>
</evidence>
<feature type="domain" description="TonB-dependent receptor plug" evidence="9">
    <location>
        <begin position="60"/>
        <end position="176"/>
    </location>
</feature>
<protein>
    <submittedName>
        <fullName evidence="10">TonB-dependent receptor</fullName>
    </submittedName>
</protein>
<evidence type="ECO:0000256" key="6">
    <source>
        <dbReference type="ARBA" id="ARBA00023136"/>
    </source>
</evidence>
<dbReference type="InterPro" id="IPR037066">
    <property type="entry name" value="Plug_dom_sf"/>
</dbReference>
<dbReference type="Pfam" id="PF07715">
    <property type="entry name" value="Plug"/>
    <property type="match status" value="1"/>
</dbReference>
<proteinExistence type="inferred from homology"/>
<keyword evidence="5" id="KW-0732">Signal</keyword>
<evidence type="ECO:0000256" key="7">
    <source>
        <dbReference type="ARBA" id="ARBA00023237"/>
    </source>
</evidence>
<dbReference type="InterPro" id="IPR012910">
    <property type="entry name" value="Plug_dom"/>
</dbReference>
<evidence type="ECO:0000256" key="8">
    <source>
        <dbReference type="PROSITE-ProRule" id="PRU01360"/>
    </source>
</evidence>
<keyword evidence="4 8" id="KW-0812">Transmembrane</keyword>
<keyword evidence="3 8" id="KW-1134">Transmembrane beta strand</keyword>
<keyword evidence="11" id="KW-1185">Reference proteome</keyword>
<dbReference type="SUPFAM" id="SSF56935">
    <property type="entry name" value="Porins"/>
    <property type="match status" value="1"/>
</dbReference>
<keyword evidence="10" id="KW-0675">Receptor</keyword>
<dbReference type="RefSeq" id="WP_209142007.1">
    <property type="nucleotide sequence ID" value="NZ_JAGHKO010000011.1"/>
</dbReference>
<keyword evidence="2 8" id="KW-0813">Transport</keyword>
<dbReference type="Proteomes" id="UP000677244">
    <property type="component" value="Unassembled WGS sequence"/>
</dbReference>
<keyword evidence="6 8" id="KW-0472">Membrane</keyword>
<accession>A0ABS3Z189</accession>
<evidence type="ECO:0000313" key="10">
    <source>
        <dbReference type="EMBL" id="MBO9203931.1"/>
    </source>
</evidence>
<dbReference type="PROSITE" id="PS52016">
    <property type="entry name" value="TONB_DEPENDENT_REC_3"/>
    <property type="match status" value="1"/>
</dbReference>
<comment type="similarity">
    <text evidence="8">Belongs to the TonB-dependent receptor family.</text>
</comment>
<evidence type="ECO:0000256" key="2">
    <source>
        <dbReference type="ARBA" id="ARBA00022448"/>
    </source>
</evidence>
<evidence type="ECO:0000256" key="4">
    <source>
        <dbReference type="ARBA" id="ARBA00022692"/>
    </source>
</evidence>
<gene>
    <name evidence="10" type="ORF">J7I42_26840</name>
</gene>
<dbReference type="InterPro" id="IPR039426">
    <property type="entry name" value="TonB-dep_rcpt-like"/>
</dbReference>